<evidence type="ECO:0000313" key="3">
    <source>
        <dbReference type="Proteomes" id="UP001156690"/>
    </source>
</evidence>
<comment type="caution">
    <text evidence="2">The sequence shown here is derived from an EMBL/GenBank/DDBJ whole genome shotgun (WGS) entry which is preliminary data.</text>
</comment>
<sequence length="106" mass="11824">MRFSIAVVIFFMSFNSFAGLSNYCGNIDKMYTWAGGNDTYGVWVLFDNNPSACSGGFYLSQQGNNRELVYSFLLSAKMAKTPICIQTNPESGKISARCRINYVVDK</sequence>
<feature type="chain" id="PRO_5043517832" evidence="1">
    <location>
        <begin position="19"/>
        <end position="106"/>
    </location>
</feature>
<gene>
    <name evidence="2" type="ORF">GCM10007932_23540</name>
</gene>
<name>A0AAV5NRP8_9VIBR</name>
<feature type="signal peptide" evidence="1">
    <location>
        <begin position="1"/>
        <end position="18"/>
    </location>
</feature>
<reference evidence="3" key="1">
    <citation type="journal article" date="2019" name="Int. J. Syst. Evol. Microbiol.">
        <title>The Global Catalogue of Microorganisms (GCM) 10K type strain sequencing project: providing services to taxonomists for standard genome sequencing and annotation.</title>
        <authorList>
            <consortium name="The Broad Institute Genomics Platform"/>
            <consortium name="The Broad Institute Genome Sequencing Center for Infectious Disease"/>
            <person name="Wu L."/>
            <person name="Ma J."/>
        </authorList>
    </citation>
    <scope>NUCLEOTIDE SEQUENCE [LARGE SCALE GENOMIC DNA]</scope>
    <source>
        <strain evidence="3">NBRC 15640</strain>
    </source>
</reference>
<accession>A0AAV5NRP8</accession>
<organism evidence="2 3">
    <name type="scientific">Vibrio penaeicida</name>
    <dbReference type="NCBI Taxonomy" id="104609"/>
    <lineage>
        <taxon>Bacteria</taxon>
        <taxon>Pseudomonadati</taxon>
        <taxon>Pseudomonadota</taxon>
        <taxon>Gammaproteobacteria</taxon>
        <taxon>Vibrionales</taxon>
        <taxon>Vibrionaceae</taxon>
        <taxon>Vibrio</taxon>
    </lineage>
</organism>
<keyword evidence="1" id="KW-0732">Signal</keyword>
<keyword evidence="3" id="KW-1185">Reference proteome</keyword>
<dbReference type="Proteomes" id="UP001156690">
    <property type="component" value="Unassembled WGS sequence"/>
</dbReference>
<evidence type="ECO:0000313" key="2">
    <source>
        <dbReference type="EMBL" id="GLQ72994.1"/>
    </source>
</evidence>
<dbReference type="RefSeq" id="WP_126610005.1">
    <property type="nucleotide sequence ID" value="NZ_AP025144.1"/>
</dbReference>
<dbReference type="AlphaFoldDB" id="A0AAV5NRP8"/>
<protein>
    <submittedName>
        <fullName evidence="2">Uncharacterized protein</fullName>
    </submittedName>
</protein>
<dbReference type="EMBL" id="BSNX01000026">
    <property type="protein sequence ID" value="GLQ72994.1"/>
    <property type="molecule type" value="Genomic_DNA"/>
</dbReference>
<proteinExistence type="predicted"/>
<evidence type="ECO:0000256" key="1">
    <source>
        <dbReference type="SAM" id="SignalP"/>
    </source>
</evidence>